<comment type="caution">
    <text evidence="1">The sequence shown here is derived from an EMBL/GenBank/DDBJ whole genome shotgun (WGS) entry which is preliminary data.</text>
</comment>
<keyword evidence="2" id="KW-1185">Reference proteome</keyword>
<evidence type="ECO:0000313" key="2">
    <source>
        <dbReference type="Proteomes" id="UP000242313"/>
    </source>
</evidence>
<dbReference type="EMBL" id="NTMR01000002">
    <property type="protein sequence ID" value="PBK05899.1"/>
    <property type="molecule type" value="Genomic_DNA"/>
</dbReference>
<accession>A0A2A3MM54</accession>
<dbReference type="RefSeq" id="WP_096002975.1">
    <property type="nucleotide sequence ID" value="NZ_NTMR01000002.1"/>
</dbReference>
<reference evidence="1 2" key="1">
    <citation type="submission" date="2017-09" db="EMBL/GenBank/DDBJ databases">
        <title>Pseudomonas abyssi sp. nov. isolated from Abyssopelagic Water.</title>
        <authorList>
            <person name="Wei Y."/>
        </authorList>
    </citation>
    <scope>NUCLEOTIDE SEQUENCE [LARGE SCALE GENOMIC DNA]</scope>
    <source>
        <strain evidence="1 2">MT5</strain>
    </source>
</reference>
<organism evidence="1 2">
    <name type="scientific">Pseudomonas abyssi</name>
    <dbReference type="NCBI Taxonomy" id="170540"/>
    <lineage>
        <taxon>Bacteria</taxon>
        <taxon>Pseudomonadati</taxon>
        <taxon>Pseudomonadota</taxon>
        <taxon>Gammaproteobacteria</taxon>
        <taxon>Pseudomonadales</taxon>
        <taxon>Pseudomonadaceae</taxon>
        <taxon>Pseudomonas</taxon>
    </lineage>
</organism>
<protein>
    <submittedName>
        <fullName evidence="1">Uncharacterized protein</fullName>
    </submittedName>
</protein>
<proteinExistence type="predicted"/>
<sequence>MLNFVDNWLRPLQLTVAQVEAELDLPDGQYILTVADSETAATRWEILAAMVESGQAMLLRESAQEWGAGSVIYCSVNSAILAQIFLGQEALDSRVTNLEGAGLQQVYAAPTGSDVTLDPAMPYWATAPGAGLVTFSAPADMPGSKRLENTVEATLSAGGRVRIAGNGRDIIEALIQPHADISASLGPSNAYLELTASATARVRLTIAVRAGEYAGGVIRLQLAVDIVDLASYAQLS</sequence>
<dbReference type="Proteomes" id="UP000242313">
    <property type="component" value="Unassembled WGS sequence"/>
</dbReference>
<gene>
    <name evidence="1" type="ORF">CNQ84_00525</name>
</gene>
<name>A0A2A3MM54_9PSED</name>
<evidence type="ECO:0000313" key="1">
    <source>
        <dbReference type="EMBL" id="PBK05899.1"/>
    </source>
</evidence>
<dbReference type="AlphaFoldDB" id="A0A2A3MM54"/>